<dbReference type="GO" id="GO:0008104">
    <property type="term" value="P:intracellular protein localization"/>
    <property type="evidence" value="ECO:0000318"/>
    <property type="project" value="GO_Central"/>
</dbReference>
<feature type="domain" description="Septin-type G" evidence="3">
    <location>
        <begin position="50"/>
        <end position="348"/>
    </location>
</feature>
<sequence length="550" mass="61242">MAPIIPDNTQDPTVAPASSRPPTPVPQLDRPIDVARFAIERAPAPTILLVEDSFKIMIAGESGLGKSTFINNIFSSYNGGRPIMPDHAASGETGGEAVLPAGVAPDDGSAEEGSLKPPTLAIDQSCVFATRNADQTMNITYRMVDTPGWGDDIDVSRSIARVTDFLLSCHRVYQERFTGQPYGVEKEDERVACILYFIAPHRIKPIDVEFMKQLSKLAPLIPVVGKADTMSKPSRSNLAAARKPSEVESFRRVVLKELKDNEISCFHEPPRVFFVGASKVYDPVRLQEDPAVYWPIREYPWGVCNILDPNHTDTGELKLSMLGKDYRNLQLRKREIYEAAVNDGRLGLVTSKTPICLSTQYRGSGGKMCTVYITRWLNGTPGAISAAQPSSEYENLHLQQLDDEKLHYGSVIGLKHSETQKFLCDQSGHLLPPRGLAWDRARANDFEQFKILEAPKESKKANAYGSPEEVEAILERLYVGSKIILRSLAVPDNETSYLYFDQNRRSYKKELNEAGRNFDNQYGFDLTIADKATVWTICNTKGQARPWSIP</sequence>
<dbReference type="InterPro" id="IPR027417">
    <property type="entry name" value="P-loop_NTPase"/>
</dbReference>
<comment type="similarity">
    <text evidence="1">Belongs to the TRAFAC class TrmE-Era-EngA-EngB-Septin-like GTPase superfamily. Septin GTPase family.</text>
</comment>
<proteinExistence type="inferred from homology"/>
<dbReference type="InterPro" id="IPR030379">
    <property type="entry name" value="G_SEPTIN_dom"/>
</dbReference>
<dbReference type="STRING" id="105231.A0A1Y1ITX3"/>
<dbReference type="GO" id="GO:0005525">
    <property type="term" value="F:GTP binding"/>
    <property type="evidence" value="ECO:0007669"/>
    <property type="project" value="UniProtKB-KW"/>
</dbReference>
<dbReference type="PANTHER" id="PTHR18884">
    <property type="entry name" value="SEPTIN"/>
    <property type="match status" value="1"/>
</dbReference>
<dbReference type="PROSITE" id="PS51719">
    <property type="entry name" value="G_SEPTIN"/>
    <property type="match status" value="1"/>
</dbReference>
<dbReference type="EMBL" id="DF237877">
    <property type="protein sequence ID" value="GAQ92127.1"/>
    <property type="molecule type" value="Genomic_DNA"/>
</dbReference>
<dbReference type="SUPFAM" id="SSF52540">
    <property type="entry name" value="P-loop containing nucleoside triphosphate hydrolases"/>
    <property type="match status" value="1"/>
</dbReference>
<dbReference type="Proteomes" id="UP000054558">
    <property type="component" value="Unassembled WGS sequence"/>
</dbReference>
<keyword evidence="1" id="KW-0547">Nucleotide-binding</keyword>
<dbReference type="GO" id="GO:0005940">
    <property type="term" value="C:septin ring"/>
    <property type="evidence" value="ECO:0000318"/>
    <property type="project" value="GO_Central"/>
</dbReference>
<organism evidence="4 5">
    <name type="scientific">Klebsormidium nitens</name>
    <name type="common">Green alga</name>
    <name type="synonym">Ulothrix nitens</name>
    <dbReference type="NCBI Taxonomy" id="105231"/>
    <lineage>
        <taxon>Eukaryota</taxon>
        <taxon>Viridiplantae</taxon>
        <taxon>Streptophyta</taxon>
        <taxon>Klebsormidiophyceae</taxon>
        <taxon>Klebsormidiales</taxon>
        <taxon>Klebsormidiaceae</taxon>
        <taxon>Klebsormidium</taxon>
    </lineage>
</organism>
<name>A0A1Y1ITX3_KLENI</name>
<reference evidence="4 5" key="1">
    <citation type="journal article" date="2014" name="Nat. Commun.">
        <title>Klebsormidium flaccidum genome reveals primary factors for plant terrestrial adaptation.</title>
        <authorList>
            <person name="Hori K."/>
            <person name="Maruyama F."/>
            <person name="Fujisawa T."/>
            <person name="Togashi T."/>
            <person name="Yamamoto N."/>
            <person name="Seo M."/>
            <person name="Sato S."/>
            <person name="Yamada T."/>
            <person name="Mori H."/>
            <person name="Tajima N."/>
            <person name="Moriyama T."/>
            <person name="Ikeuchi M."/>
            <person name="Watanabe M."/>
            <person name="Wada H."/>
            <person name="Kobayashi K."/>
            <person name="Saito M."/>
            <person name="Masuda T."/>
            <person name="Sasaki-Sekimoto Y."/>
            <person name="Mashiguchi K."/>
            <person name="Awai K."/>
            <person name="Shimojima M."/>
            <person name="Masuda S."/>
            <person name="Iwai M."/>
            <person name="Nobusawa T."/>
            <person name="Narise T."/>
            <person name="Kondo S."/>
            <person name="Saito H."/>
            <person name="Sato R."/>
            <person name="Murakawa M."/>
            <person name="Ihara Y."/>
            <person name="Oshima-Yamada Y."/>
            <person name="Ohtaka K."/>
            <person name="Satoh M."/>
            <person name="Sonobe K."/>
            <person name="Ishii M."/>
            <person name="Ohtani R."/>
            <person name="Kanamori-Sato M."/>
            <person name="Honoki R."/>
            <person name="Miyazaki D."/>
            <person name="Mochizuki H."/>
            <person name="Umetsu J."/>
            <person name="Higashi K."/>
            <person name="Shibata D."/>
            <person name="Kamiya Y."/>
            <person name="Sato N."/>
            <person name="Nakamura Y."/>
            <person name="Tabata S."/>
            <person name="Ida S."/>
            <person name="Kurokawa K."/>
            <person name="Ohta H."/>
        </authorList>
    </citation>
    <scope>NUCLEOTIDE SEQUENCE [LARGE SCALE GENOMIC DNA]</scope>
    <source>
        <strain evidence="4 5">NIES-2285</strain>
    </source>
</reference>
<dbReference type="GO" id="GO:0003924">
    <property type="term" value="F:GTPase activity"/>
    <property type="evidence" value="ECO:0000318"/>
    <property type="project" value="GO_Central"/>
</dbReference>
<dbReference type="GO" id="GO:0032153">
    <property type="term" value="C:cell division site"/>
    <property type="evidence" value="ECO:0000318"/>
    <property type="project" value="GO_Central"/>
</dbReference>
<evidence type="ECO:0000313" key="5">
    <source>
        <dbReference type="Proteomes" id="UP000054558"/>
    </source>
</evidence>
<dbReference type="GO" id="GO:0061640">
    <property type="term" value="P:cytoskeleton-dependent cytokinesis"/>
    <property type="evidence" value="ECO:0000318"/>
    <property type="project" value="GO_Central"/>
</dbReference>
<gene>
    <name evidence="4" type="ORF">KFL_009280030</name>
</gene>
<dbReference type="AlphaFoldDB" id="A0A1Y1ITX3"/>
<evidence type="ECO:0000256" key="2">
    <source>
        <dbReference type="SAM" id="MobiDB-lite"/>
    </source>
</evidence>
<dbReference type="GO" id="GO:0031105">
    <property type="term" value="C:septin complex"/>
    <property type="evidence" value="ECO:0000318"/>
    <property type="project" value="GO_Central"/>
</dbReference>
<evidence type="ECO:0000313" key="4">
    <source>
        <dbReference type="EMBL" id="GAQ92127.1"/>
    </source>
</evidence>
<dbReference type="GO" id="GO:0015630">
    <property type="term" value="C:microtubule cytoskeleton"/>
    <property type="evidence" value="ECO:0000318"/>
    <property type="project" value="GO_Central"/>
</dbReference>
<accession>A0A1Y1ITX3</accession>
<keyword evidence="5" id="KW-1185">Reference proteome</keyword>
<feature type="region of interest" description="Disordered" evidence="2">
    <location>
        <begin position="1"/>
        <end position="29"/>
    </location>
</feature>
<evidence type="ECO:0000256" key="1">
    <source>
        <dbReference type="RuleBase" id="RU004560"/>
    </source>
</evidence>
<dbReference type="OrthoDB" id="416553at2759"/>
<dbReference type="Gene3D" id="3.40.50.300">
    <property type="entry name" value="P-loop containing nucleotide triphosphate hydrolases"/>
    <property type="match status" value="1"/>
</dbReference>
<keyword evidence="1" id="KW-0342">GTP-binding</keyword>
<evidence type="ECO:0000259" key="3">
    <source>
        <dbReference type="PROSITE" id="PS51719"/>
    </source>
</evidence>
<dbReference type="GO" id="GO:0060090">
    <property type="term" value="F:molecular adaptor activity"/>
    <property type="evidence" value="ECO:0000318"/>
    <property type="project" value="GO_Central"/>
</dbReference>
<protein>
    <submittedName>
        <fullName evidence="4">Putative septin GTPase</fullName>
    </submittedName>
</protein>
<dbReference type="Pfam" id="PF00735">
    <property type="entry name" value="Septin"/>
    <property type="match status" value="1"/>
</dbReference>